<keyword evidence="6 10" id="KW-0063">Aspartyl esterase</keyword>
<comment type="similarity">
    <text evidence="2">In the N-terminal section; belongs to the PMEI family.</text>
</comment>
<feature type="domain" description="Pectinesterase inhibitor" evidence="11">
    <location>
        <begin position="51"/>
        <end position="232"/>
    </location>
</feature>
<dbReference type="EMBL" id="JAVXUP010001284">
    <property type="protein sequence ID" value="KAK3013609.1"/>
    <property type="molecule type" value="Genomic_DNA"/>
</dbReference>
<evidence type="ECO:0000256" key="8">
    <source>
        <dbReference type="ARBA" id="ARBA00047928"/>
    </source>
</evidence>
<dbReference type="Proteomes" id="UP001188597">
    <property type="component" value="Unassembled WGS sequence"/>
</dbReference>
<evidence type="ECO:0000259" key="11">
    <source>
        <dbReference type="SMART" id="SM00856"/>
    </source>
</evidence>
<dbReference type="GO" id="GO:0042545">
    <property type="term" value="P:cell wall modification"/>
    <property type="evidence" value="ECO:0007669"/>
    <property type="project" value="UniProtKB-UniRule"/>
</dbReference>
<keyword evidence="5 10" id="KW-0378">Hydrolase</keyword>
<feature type="chain" id="PRO_5041516220" description="Pectinesterase" evidence="10">
    <location>
        <begin position="26"/>
        <end position="622"/>
    </location>
</feature>
<dbReference type="SUPFAM" id="SSF51126">
    <property type="entry name" value="Pectin lyase-like"/>
    <property type="match status" value="1"/>
</dbReference>
<dbReference type="Gene3D" id="2.160.20.10">
    <property type="entry name" value="Single-stranded right-handed beta-helix, Pectin lyase-like"/>
    <property type="match status" value="1"/>
</dbReference>
<organism evidence="12 13">
    <name type="scientific">Escallonia herrerae</name>
    <dbReference type="NCBI Taxonomy" id="1293975"/>
    <lineage>
        <taxon>Eukaryota</taxon>
        <taxon>Viridiplantae</taxon>
        <taxon>Streptophyta</taxon>
        <taxon>Embryophyta</taxon>
        <taxon>Tracheophyta</taxon>
        <taxon>Spermatophyta</taxon>
        <taxon>Magnoliopsida</taxon>
        <taxon>eudicotyledons</taxon>
        <taxon>Gunneridae</taxon>
        <taxon>Pentapetalae</taxon>
        <taxon>asterids</taxon>
        <taxon>campanulids</taxon>
        <taxon>Escalloniales</taxon>
        <taxon>Escalloniaceae</taxon>
        <taxon>Escallonia</taxon>
    </lineage>
</organism>
<dbReference type="InterPro" id="IPR033131">
    <property type="entry name" value="Pectinesterase_Asp_AS"/>
</dbReference>
<evidence type="ECO:0000256" key="3">
    <source>
        <dbReference type="ARBA" id="ARBA00007786"/>
    </source>
</evidence>
<proteinExistence type="inferred from homology"/>
<dbReference type="Pfam" id="PF04043">
    <property type="entry name" value="PMEI"/>
    <property type="match status" value="1"/>
</dbReference>
<dbReference type="InterPro" id="IPR035513">
    <property type="entry name" value="Invertase/methylesterase_inhib"/>
</dbReference>
<evidence type="ECO:0000256" key="4">
    <source>
        <dbReference type="ARBA" id="ARBA00013229"/>
    </source>
</evidence>
<evidence type="ECO:0000256" key="10">
    <source>
        <dbReference type="RuleBase" id="RU000589"/>
    </source>
</evidence>
<dbReference type="SUPFAM" id="SSF101148">
    <property type="entry name" value="Plant invertase/pectin methylesterase inhibitor"/>
    <property type="match status" value="1"/>
</dbReference>
<dbReference type="InterPro" id="IPR006501">
    <property type="entry name" value="Pectinesterase_inhib_dom"/>
</dbReference>
<evidence type="ECO:0000256" key="2">
    <source>
        <dbReference type="ARBA" id="ARBA00006027"/>
    </source>
</evidence>
<protein>
    <recommendedName>
        <fullName evidence="4 10">Pectinesterase</fullName>
        <ecNumber evidence="4 10">3.1.1.11</ecNumber>
    </recommendedName>
</protein>
<name>A0AA88VUF2_9ASTE</name>
<evidence type="ECO:0000256" key="1">
    <source>
        <dbReference type="ARBA" id="ARBA00005184"/>
    </source>
</evidence>
<dbReference type="PROSITE" id="PS00503">
    <property type="entry name" value="PECTINESTERASE_2"/>
    <property type="match status" value="1"/>
</dbReference>
<evidence type="ECO:0000256" key="6">
    <source>
        <dbReference type="ARBA" id="ARBA00023085"/>
    </source>
</evidence>
<comment type="pathway">
    <text evidence="1 10">Glycan metabolism; pectin degradation; 2-dehydro-3-deoxy-D-gluconate from pectin: step 1/5.</text>
</comment>
<evidence type="ECO:0000256" key="9">
    <source>
        <dbReference type="PROSITE-ProRule" id="PRU10040"/>
    </source>
</evidence>
<dbReference type="GO" id="GO:0004857">
    <property type="term" value="F:enzyme inhibitor activity"/>
    <property type="evidence" value="ECO:0007669"/>
    <property type="project" value="InterPro"/>
</dbReference>
<keyword evidence="7" id="KW-0961">Cell wall biogenesis/degradation</keyword>
<dbReference type="GO" id="GO:0045490">
    <property type="term" value="P:pectin catabolic process"/>
    <property type="evidence" value="ECO:0007669"/>
    <property type="project" value="UniProtKB-UniRule"/>
</dbReference>
<comment type="caution">
    <text evidence="12">The sequence shown here is derived from an EMBL/GenBank/DDBJ whole genome shotgun (WGS) entry which is preliminary data.</text>
</comment>
<dbReference type="InterPro" id="IPR012334">
    <property type="entry name" value="Pectin_lyas_fold"/>
</dbReference>
<evidence type="ECO:0000313" key="13">
    <source>
        <dbReference type="Proteomes" id="UP001188597"/>
    </source>
</evidence>
<sequence>MPTTPLVFLALSITTLVALAPFVWGDDDSADDDDHHQVVLVEVKKYPSSFVHPSIVKNACTNTFYPSLCHATLSSSVNPATSKNTSVTPTYHHVLEFSINQTMSNVASARVNILGCYSIQDLNPQENNALDDCMEMLDQTLYEHGQAIDDLHTLFPSNLNGSYIRSKSYGNLKTLLSAAMTNENTCIDGFSNLEADSEYLDYKIEQKSTCTTLKQDIEKEAITDLLTNIQTRHKNKRQPELERLRPLLHHVAVLSQLRPGSPPELQLGLLQLLTPILRMISNCLAMTNYMETLPHQETQKNPRLLFNRMPEDRFLAWMTVADRKIMKSSPRRMRPNVTVAIDGSGNYTAISEALKMAPNMSLSRYVIHIKAGIYEDSVVIPREKVNLILVGDGMNLMVITGSKNFVDGFSTFTSATLTVVGDKFLARDLTIINTSGPEKHQAVALRVTSNAAFYRCEIISYQDTLYAHSLRQFYRECTIQGTIDFIFGNAAAIFQNCLILVRKPGPGQNNMVTAQGRQDPNQNTGISLQNCTITAALGLTMTERSNFSTFLGRPWRNYSRTAIMKSFLGDLIHPQGWCKWNEYSTLDTLEYIEYMNFGPGSDTRQRINWAGYRSNYSEDIER</sequence>
<dbReference type="EC" id="3.1.1.11" evidence="4 10"/>
<feature type="active site" evidence="9">
    <location>
        <position position="484"/>
    </location>
</feature>
<comment type="similarity">
    <text evidence="3">In the C-terminal section; belongs to the pectinesterase family.</text>
</comment>
<accession>A0AA88VUF2</accession>
<dbReference type="AlphaFoldDB" id="A0AA88VUF2"/>
<keyword evidence="10" id="KW-0732">Signal</keyword>
<dbReference type="InterPro" id="IPR000070">
    <property type="entry name" value="Pectinesterase_cat"/>
</dbReference>
<evidence type="ECO:0000256" key="5">
    <source>
        <dbReference type="ARBA" id="ARBA00022801"/>
    </source>
</evidence>
<dbReference type="FunFam" id="2.160.20.10:FF:000001">
    <property type="entry name" value="Pectinesterase"/>
    <property type="match status" value="1"/>
</dbReference>
<evidence type="ECO:0000313" key="12">
    <source>
        <dbReference type="EMBL" id="KAK3013609.1"/>
    </source>
</evidence>
<dbReference type="SMART" id="SM00856">
    <property type="entry name" value="PMEI"/>
    <property type="match status" value="1"/>
</dbReference>
<evidence type="ECO:0000256" key="7">
    <source>
        <dbReference type="ARBA" id="ARBA00023316"/>
    </source>
</evidence>
<reference evidence="12" key="1">
    <citation type="submission" date="2022-12" db="EMBL/GenBank/DDBJ databases">
        <title>Draft genome assemblies for two species of Escallonia (Escalloniales).</title>
        <authorList>
            <person name="Chanderbali A."/>
            <person name="Dervinis C."/>
            <person name="Anghel I."/>
            <person name="Soltis D."/>
            <person name="Soltis P."/>
            <person name="Zapata F."/>
        </authorList>
    </citation>
    <scope>NUCLEOTIDE SEQUENCE</scope>
    <source>
        <strain evidence="12">UCBG64.0493</strain>
        <tissue evidence="12">Leaf</tissue>
    </source>
</reference>
<keyword evidence="13" id="KW-1185">Reference proteome</keyword>
<comment type="catalytic activity">
    <reaction evidence="8 10">
        <text>[(1-&gt;4)-alpha-D-galacturonosyl methyl ester](n) + n H2O = [(1-&gt;4)-alpha-D-galacturonosyl](n) + n methanol + n H(+)</text>
        <dbReference type="Rhea" id="RHEA:22380"/>
        <dbReference type="Rhea" id="RHEA-COMP:14570"/>
        <dbReference type="Rhea" id="RHEA-COMP:14573"/>
        <dbReference type="ChEBI" id="CHEBI:15377"/>
        <dbReference type="ChEBI" id="CHEBI:15378"/>
        <dbReference type="ChEBI" id="CHEBI:17790"/>
        <dbReference type="ChEBI" id="CHEBI:140522"/>
        <dbReference type="ChEBI" id="CHEBI:140523"/>
        <dbReference type="EC" id="3.1.1.11"/>
    </reaction>
</comment>
<feature type="signal peptide" evidence="10">
    <location>
        <begin position="1"/>
        <end position="25"/>
    </location>
</feature>
<dbReference type="GO" id="GO:0030599">
    <property type="term" value="F:pectinesterase activity"/>
    <property type="evidence" value="ECO:0007669"/>
    <property type="project" value="UniProtKB-UniRule"/>
</dbReference>
<dbReference type="Gene3D" id="1.20.140.40">
    <property type="entry name" value="Invertase/pectin methylesterase inhibitor family protein"/>
    <property type="match status" value="1"/>
</dbReference>
<dbReference type="NCBIfam" id="TIGR01614">
    <property type="entry name" value="PME_inhib"/>
    <property type="match status" value="1"/>
</dbReference>
<dbReference type="Pfam" id="PF01095">
    <property type="entry name" value="Pectinesterase"/>
    <property type="match status" value="1"/>
</dbReference>
<dbReference type="CDD" id="cd15798">
    <property type="entry name" value="PMEI-like_3"/>
    <property type="match status" value="1"/>
</dbReference>
<dbReference type="InterPro" id="IPR011050">
    <property type="entry name" value="Pectin_lyase_fold/virulence"/>
</dbReference>
<gene>
    <name evidence="12" type="ORF">RJ639_009312</name>
</gene>
<dbReference type="PANTHER" id="PTHR31707">
    <property type="entry name" value="PECTINESTERASE"/>
    <property type="match status" value="1"/>
</dbReference>